<keyword evidence="4 9" id="KW-0238">DNA-binding</keyword>
<dbReference type="PRINTS" id="PR00024">
    <property type="entry name" value="HOMEOBOX"/>
</dbReference>
<dbReference type="GO" id="GO:0045944">
    <property type="term" value="P:positive regulation of transcription by RNA polymerase II"/>
    <property type="evidence" value="ECO:0007669"/>
    <property type="project" value="InterPro"/>
</dbReference>
<sequence length="138" mass="16777">MQIPKNPYEENPYISNYWTPYWDYRETVHDYYYYYSNDGSSFGSGEINGTSYSEGSKDLMEDKDNSSIKQRKERTAFSKNQIRDLENEFAHSNYLTRLRRYEIAVALDLTERQVKVWFQNRRMKWKRNKNHRNNSKAN</sequence>
<evidence type="ECO:0000256" key="10">
    <source>
        <dbReference type="RuleBase" id="RU000682"/>
    </source>
</evidence>
<dbReference type="GO" id="GO:0005634">
    <property type="term" value="C:nucleus"/>
    <property type="evidence" value="ECO:0007669"/>
    <property type="project" value="UniProtKB-SubCell"/>
</dbReference>
<dbReference type="CDD" id="cd00086">
    <property type="entry name" value="homeodomain"/>
    <property type="match status" value="1"/>
</dbReference>
<keyword evidence="6" id="KW-0010">Activator</keyword>
<evidence type="ECO:0000256" key="1">
    <source>
        <dbReference type="ARBA" id="ARBA00004123"/>
    </source>
</evidence>
<evidence type="ECO:0000313" key="13">
    <source>
        <dbReference type="EMBL" id="CAH1184040.1"/>
    </source>
</evidence>
<comment type="subcellular location">
    <subcellularLocation>
        <location evidence="1 9 10">Nucleus</location>
    </subcellularLocation>
</comment>
<feature type="region of interest" description="Disordered" evidence="11">
    <location>
        <begin position="53"/>
        <end position="75"/>
    </location>
</feature>
<evidence type="ECO:0000256" key="6">
    <source>
        <dbReference type="ARBA" id="ARBA00023159"/>
    </source>
</evidence>
<evidence type="ECO:0000256" key="3">
    <source>
        <dbReference type="ARBA" id="ARBA00023015"/>
    </source>
</evidence>
<evidence type="ECO:0000256" key="8">
    <source>
        <dbReference type="ARBA" id="ARBA00023242"/>
    </source>
</evidence>
<dbReference type="PROSITE" id="PS50071">
    <property type="entry name" value="HOMEOBOX_2"/>
    <property type="match status" value="1"/>
</dbReference>
<dbReference type="InterPro" id="IPR001356">
    <property type="entry name" value="HD"/>
</dbReference>
<dbReference type="OrthoDB" id="6159439at2759"/>
<evidence type="ECO:0000256" key="7">
    <source>
        <dbReference type="ARBA" id="ARBA00023163"/>
    </source>
</evidence>
<dbReference type="InterPro" id="IPR042634">
    <property type="entry name" value="MOX-1/MOX-2"/>
</dbReference>
<dbReference type="Pfam" id="PF00046">
    <property type="entry name" value="Homeodomain"/>
    <property type="match status" value="1"/>
</dbReference>
<dbReference type="GO" id="GO:0000981">
    <property type="term" value="F:DNA-binding transcription factor activity, RNA polymerase II-specific"/>
    <property type="evidence" value="ECO:0007669"/>
    <property type="project" value="InterPro"/>
</dbReference>
<evidence type="ECO:0000256" key="2">
    <source>
        <dbReference type="ARBA" id="ARBA00022473"/>
    </source>
</evidence>
<evidence type="ECO:0000256" key="11">
    <source>
        <dbReference type="SAM" id="MobiDB-lite"/>
    </source>
</evidence>
<dbReference type="Gene3D" id="1.10.10.60">
    <property type="entry name" value="Homeodomain-like"/>
    <property type="match status" value="1"/>
</dbReference>
<keyword evidence="8 9" id="KW-0539">Nucleus</keyword>
<keyword evidence="7" id="KW-0804">Transcription</keyword>
<keyword evidence="3" id="KW-0805">Transcription regulation</keyword>
<protein>
    <recommendedName>
        <fullName evidence="12">Homeobox domain-containing protein</fullName>
    </recommendedName>
</protein>
<gene>
    <name evidence="13" type="ORF">PHYEVI_LOCUS7251</name>
</gene>
<keyword evidence="14" id="KW-1185">Reference proteome</keyword>
<feature type="domain" description="Homeobox" evidence="12">
    <location>
        <begin position="68"/>
        <end position="128"/>
    </location>
</feature>
<evidence type="ECO:0000256" key="5">
    <source>
        <dbReference type="ARBA" id="ARBA00023155"/>
    </source>
</evidence>
<feature type="compositionally biased region" description="Basic and acidic residues" evidence="11">
    <location>
        <begin position="55"/>
        <end position="66"/>
    </location>
</feature>
<feature type="DNA-binding region" description="Homeobox" evidence="9">
    <location>
        <begin position="70"/>
        <end position="129"/>
    </location>
</feature>
<dbReference type="PANTHER" id="PTHR24328">
    <property type="entry name" value="HOMEOBOX PROTEIN MOX"/>
    <property type="match status" value="1"/>
</dbReference>
<dbReference type="InterPro" id="IPR020479">
    <property type="entry name" value="HD_metazoa"/>
</dbReference>
<keyword evidence="2" id="KW-0217">Developmental protein</keyword>
<reference evidence="13" key="1">
    <citation type="submission" date="2022-01" db="EMBL/GenBank/DDBJ databases">
        <authorList>
            <person name="King R."/>
        </authorList>
    </citation>
    <scope>NUCLEOTIDE SEQUENCE</scope>
</reference>
<dbReference type="InterPro" id="IPR017970">
    <property type="entry name" value="Homeobox_CS"/>
</dbReference>
<evidence type="ECO:0000259" key="12">
    <source>
        <dbReference type="PROSITE" id="PS50071"/>
    </source>
</evidence>
<dbReference type="AlphaFoldDB" id="A0A9P0DSM2"/>
<dbReference type="InterPro" id="IPR009057">
    <property type="entry name" value="Homeodomain-like_sf"/>
</dbReference>
<name>A0A9P0DSM2_PHYSR</name>
<dbReference type="SMART" id="SM00389">
    <property type="entry name" value="HOX"/>
    <property type="match status" value="1"/>
</dbReference>
<accession>A0A9P0DSM2</accession>
<dbReference type="SUPFAM" id="SSF46689">
    <property type="entry name" value="Homeodomain-like"/>
    <property type="match status" value="1"/>
</dbReference>
<evidence type="ECO:0000313" key="14">
    <source>
        <dbReference type="Proteomes" id="UP001153712"/>
    </source>
</evidence>
<keyword evidence="5 9" id="KW-0371">Homeobox</keyword>
<evidence type="ECO:0000256" key="4">
    <source>
        <dbReference type="ARBA" id="ARBA00023125"/>
    </source>
</evidence>
<dbReference type="PANTHER" id="PTHR24328:SF7">
    <property type="entry name" value="BUTTONLESS"/>
    <property type="match status" value="1"/>
</dbReference>
<dbReference type="Proteomes" id="UP001153712">
    <property type="component" value="Chromosome 4"/>
</dbReference>
<dbReference type="EMBL" id="OU900097">
    <property type="protein sequence ID" value="CAH1184040.1"/>
    <property type="molecule type" value="Genomic_DNA"/>
</dbReference>
<evidence type="ECO:0000256" key="9">
    <source>
        <dbReference type="PROSITE-ProRule" id="PRU00108"/>
    </source>
</evidence>
<proteinExistence type="predicted"/>
<dbReference type="GO" id="GO:0000978">
    <property type="term" value="F:RNA polymerase II cis-regulatory region sequence-specific DNA binding"/>
    <property type="evidence" value="ECO:0007669"/>
    <property type="project" value="TreeGrafter"/>
</dbReference>
<organism evidence="13 14">
    <name type="scientific">Phyllotreta striolata</name>
    <name type="common">Striped flea beetle</name>
    <name type="synonym">Crioceris striolata</name>
    <dbReference type="NCBI Taxonomy" id="444603"/>
    <lineage>
        <taxon>Eukaryota</taxon>
        <taxon>Metazoa</taxon>
        <taxon>Ecdysozoa</taxon>
        <taxon>Arthropoda</taxon>
        <taxon>Hexapoda</taxon>
        <taxon>Insecta</taxon>
        <taxon>Pterygota</taxon>
        <taxon>Neoptera</taxon>
        <taxon>Endopterygota</taxon>
        <taxon>Coleoptera</taxon>
        <taxon>Polyphaga</taxon>
        <taxon>Cucujiformia</taxon>
        <taxon>Chrysomeloidea</taxon>
        <taxon>Chrysomelidae</taxon>
        <taxon>Galerucinae</taxon>
        <taxon>Alticini</taxon>
        <taxon>Phyllotreta</taxon>
    </lineage>
</organism>
<dbReference type="PROSITE" id="PS00027">
    <property type="entry name" value="HOMEOBOX_1"/>
    <property type="match status" value="1"/>
</dbReference>